<evidence type="ECO:0000256" key="7">
    <source>
        <dbReference type="ARBA" id="ARBA00023125"/>
    </source>
</evidence>
<feature type="compositionally biased region" description="Basic and acidic residues" evidence="14">
    <location>
        <begin position="202"/>
        <end position="211"/>
    </location>
</feature>
<feature type="compositionally biased region" description="Low complexity" evidence="14">
    <location>
        <begin position="45"/>
        <end position="58"/>
    </location>
</feature>
<feature type="region of interest" description="Disordered" evidence="14">
    <location>
        <begin position="310"/>
        <end position="402"/>
    </location>
</feature>
<evidence type="ECO:0000256" key="9">
    <source>
        <dbReference type="ARBA" id="ARBA00023163"/>
    </source>
</evidence>
<dbReference type="CDD" id="cd00086">
    <property type="entry name" value="homeodomain"/>
    <property type="match status" value="3"/>
</dbReference>
<feature type="region of interest" description="Disordered" evidence="14">
    <location>
        <begin position="1349"/>
        <end position="1376"/>
    </location>
</feature>
<feature type="region of interest" description="Disordered" evidence="14">
    <location>
        <begin position="642"/>
        <end position="667"/>
    </location>
</feature>
<dbReference type="SMART" id="SM00389">
    <property type="entry name" value="HOX"/>
    <property type="match status" value="3"/>
</dbReference>
<dbReference type="PROSITE" id="PS50157">
    <property type="entry name" value="ZINC_FINGER_C2H2_2"/>
    <property type="match status" value="5"/>
</dbReference>
<evidence type="ECO:0000259" key="16">
    <source>
        <dbReference type="PROSITE" id="PS50157"/>
    </source>
</evidence>
<dbReference type="InterPro" id="IPR003604">
    <property type="entry name" value="Matrin/U1-like-C_Znf_C2H2"/>
</dbReference>
<dbReference type="RefSeq" id="XP_072833158.1">
    <property type="nucleotide sequence ID" value="XM_072977057.1"/>
</dbReference>
<dbReference type="SUPFAM" id="SSF57667">
    <property type="entry name" value="beta-beta-alpha zinc fingers"/>
    <property type="match status" value="4"/>
</dbReference>
<dbReference type="InterPro" id="IPR051968">
    <property type="entry name" value="ZnFinger_Homeobox_TR"/>
</dbReference>
<feature type="region of interest" description="Disordered" evidence="14">
    <location>
        <begin position="2608"/>
        <end position="2632"/>
    </location>
</feature>
<dbReference type="Gene3D" id="3.30.160.60">
    <property type="entry name" value="Classic Zinc Finger"/>
    <property type="match status" value="3"/>
</dbReference>
<dbReference type="InterPro" id="IPR001356">
    <property type="entry name" value="HD"/>
</dbReference>
<name>A0ABM5EJ25_9SAUR</name>
<feature type="domain" description="C2H2-type" evidence="16">
    <location>
        <begin position="1320"/>
        <end position="1351"/>
    </location>
</feature>
<keyword evidence="2" id="KW-0479">Metal-binding</keyword>
<feature type="compositionally biased region" description="Acidic residues" evidence="14">
    <location>
        <begin position="1542"/>
        <end position="1551"/>
    </location>
</feature>
<feature type="DNA-binding region" description="Homeobox" evidence="12">
    <location>
        <begin position="2013"/>
        <end position="2072"/>
    </location>
</feature>
<feature type="compositionally biased region" description="Pro residues" evidence="14">
    <location>
        <begin position="1193"/>
        <end position="1254"/>
    </location>
</feature>
<feature type="region of interest" description="Disordered" evidence="14">
    <location>
        <begin position="2072"/>
        <end position="2102"/>
    </location>
</feature>
<dbReference type="Proteomes" id="UP001652642">
    <property type="component" value="Chromosome 6"/>
</dbReference>
<feature type="domain" description="C2H2-type" evidence="16">
    <location>
        <begin position="1925"/>
        <end position="1952"/>
    </location>
</feature>
<feature type="compositionally biased region" description="Low complexity" evidence="14">
    <location>
        <begin position="2154"/>
        <end position="2175"/>
    </location>
</feature>
<dbReference type="Pfam" id="PF00046">
    <property type="entry name" value="Homeodomain"/>
    <property type="match status" value="3"/>
</dbReference>
<keyword evidence="17" id="KW-1185">Reference proteome</keyword>
<feature type="region of interest" description="Disordered" evidence="14">
    <location>
        <begin position="2320"/>
        <end position="2421"/>
    </location>
</feature>
<feature type="compositionally biased region" description="Basic and acidic residues" evidence="14">
    <location>
        <begin position="1035"/>
        <end position="1052"/>
    </location>
</feature>
<feature type="region of interest" description="Disordered" evidence="14">
    <location>
        <begin position="1520"/>
        <end position="1561"/>
    </location>
</feature>
<feature type="region of interest" description="Disordered" evidence="14">
    <location>
        <begin position="1"/>
        <end position="109"/>
    </location>
</feature>
<dbReference type="InterPro" id="IPR009057">
    <property type="entry name" value="Homeodomain-like_sf"/>
</dbReference>
<reference evidence="18" key="1">
    <citation type="submission" date="2025-08" db="UniProtKB">
        <authorList>
            <consortium name="RefSeq"/>
        </authorList>
    </citation>
    <scope>IDENTIFICATION</scope>
</reference>
<feature type="compositionally biased region" description="Basic and acidic residues" evidence="14">
    <location>
        <begin position="366"/>
        <end position="375"/>
    </location>
</feature>
<dbReference type="GO" id="GO:0003677">
    <property type="term" value="F:DNA binding"/>
    <property type="evidence" value="ECO:0007669"/>
    <property type="project" value="UniProtKB-KW"/>
</dbReference>
<feature type="compositionally biased region" description="Polar residues" evidence="14">
    <location>
        <begin position="2409"/>
        <end position="2421"/>
    </location>
</feature>
<dbReference type="Pfam" id="PF24056">
    <property type="entry name" value="zf-C2H2_ZFHX3"/>
    <property type="match status" value="1"/>
</dbReference>
<feature type="domain" description="C2H2-type" evidence="16">
    <location>
        <begin position="1601"/>
        <end position="1629"/>
    </location>
</feature>
<evidence type="ECO:0000313" key="18">
    <source>
        <dbReference type="RefSeq" id="XP_072833158.1"/>
    </source>
</evidence>
<evidence type="ECO:0000256" key="5">
    <source>
        <dbReference type="ARBA" id="ARBA00022833"/>
    </source>
</evidence>
<feature type="compositionally biased region" description="Acidic residues" evidence="14">
    <location>
        <begin position="355"/>
        <end position="365"/>
    </location>
</feature>
<dbReference type="PROSITE" id="PS00027">
    <property type="entry name" value="HOMEOBOX_1"/>
    <property type="match status" value="1"/>
</dbReference>
<evidence type="ECO:0000256" key="11">
    <source>
        <dbReference type="PROSITE-ProRule" id="PRU00042"/>
    </source>
</evidence>
<comment type="subcellular location">
    <subcellularLocation>
        <location evidence="1 12 13">Nucleus</location>
    </subcellularLocation>
</comment>
<feature type="domain" description="C2H2-type" evidence="16">
    <location>
        <begin position="1377"/>
        <end position="1406"/>
    </location>
</feature>
<dbReference type="PROSITE" id="PS00028">
    <property type="entry name" value="ZINC_FINGER_C2H2_1"/>
    <property type="match status" value="8"/>
</dbReference>
<keyword evidence="5" id="KW-0862">Zinc</keyword>
<sequence>MESPSNSASSNSSVSLPSANGQDDKAVVRPAQGSPASPATKETPLSDPSSSDASPALDETMRPCSAPQLQADCGRATPNPSPFPQATSPAEDGSKRAAEEGGEEEEDGGREAHLFFSADGSTYLLGGGHVLLPKGSPSTTVPPVSILHVQRSGGPNQGFMSTDQMSQNTSAPGEWTPHGAFYSYRLAGLPARTTSAKNAPTEPKDAPTTHVEDEETLKGEANVGQEEELPEAPIWLCLVCRLSFGRGRSLAMHTCAAHGVQLNTNECQTLSRGASAVFQGTTLGFLEPNIPTTKADLNARMCSRWVNVTGEKKEEEEEEENGSPEGQREPPNAKDSRVGGTHWAKGGMEDKPEEGKEEEEEEEVVVENKKEEGRLLPDQSSDGQSPPMGANTPLSETPLRKANSTDTIVNVGLPKEDVHLDSANGAVGLANRASHAGPAHEITPTELPTEIIGLATKVNNDSLANDTEAPSVGLSHDVGATDLAHPLGNVGMANDMTNVGFEVNNGISNSNHNGGSALAFGEDYTAMAYSGLTLSGHMSLLHSRNSCKTLKCPKCNWHYKYQQTLDVHMKEKHPENNSHCAYCSTGGPHPRLARGESYNCGYKPYRCEACNYSTTTKGNLSIHMQSDKHLANLQGYQATGAGGASSVVAPPVAPSPSSPEEKEPKGKSSWQCKVCSYETNISRNLRIHMTSEKHMQNILLLHQGLPLALPGLLGQSQAPPGGKMQQELFQFYGAQTLGHSHHPHPHHPHSGGSPALRGEKALEQTQLLLNGGFPHLGATGRKMCTLGSAPASLSPEPAPPSPLPPHSGSDPAAPQRLFGCLVCQVFGTDSLEALLRHASAPRSLPEAEWKEVSGDLHRCRLCAYGTQLKANFQLHLKTDKHALKYQLAAHLREGGSLGAHVGAELPLGPPLHLHCNLCEYETNSKEKMRLHVAGAGHQEALQGYKFLLEMEATSALPTVGPEPAQFRCLLCHTDTPNRLVMVQHLRSPQHRDAHGQWRLQLLQNGEGTPGLERYICFAPANPAGNGPFAQPSRPMGKETVPEVSSPEKETQNKARTPSSDEAETKAGGVSDTTVFCCPFCNYVDPSVEAVRAHTVSQHAVQPKYRCPLCQEQLVGRTNLHFHLSHVHNVVPECVEKLLLVATTVEMTFATKVVHDPSLPPDPPKPGGTPNSEQGAGNEPQSPLVAPTTGEKNPPAPKLCPGSPPPPPPPASPALPADPPEKPPSASSPPPPPPAPPPTIPPLPPPPAPPLPPVALPESEEEDPPRPNASAEEQLLPSHVPAEPPEVSLLAAPNQDPRHPLSYRKATNFALDKFLDPARPYKCTVCKESFTQKNILLVHYNSVSHLHKMKKASADPSAPSRGEAGTPGGLQPSSDKPYKCTTCRVSYNQSSTLEIHMRSVLHQTRSRVAKMEAAGKAEVPAVEPEHSSEVPLETEAPSCVQVPALPFLAPSATELQRFPTPLFTPPLLPPFPLVPESLLKLQQQQQQQLLLPFYLHDLKVAPKLALAAPALTLSATPPVLLPPLPNKEEQAPAAPSNPKSEPAEEAEAEEAEGSQPGSEASRTAAKALLENFGFELVIQYNEGKQPVAPAPAIPPRPPAGKLQCGTCGKQFSNMLILKTHEEHVHRRFLPFEALNRYAAQFRKSYDSMYPPPPPPLPTETPATAAVTTTAAAAATATTTVAATMETTAVTIAPASIPLEIPSLCSPFLMQPMPILPPVEGEAPRLSPEHLKSLWFRGEDEEGSGASGALDASRGAFPTTRRFSRTKFTEFQSQALQSFFESSAYPKDGEVERLSSLLSLPNRVIVVWFQNARQKARKSGGSEAGVGGGHAAAQPSCKKCWSSFRCIFELVRHLKKCYNDQPEEGDGEGAEEENEGADEEEQEEEEEEEQQEPSRTEGDVKTDDAGDKPLEEEPPAPAAQPDDSASHPCDQCTAKFSSSDLLNIHRVNHVSATAPPLPTTGSQTSVDLTPLVFGERIPHSDSSRAQKRKHEDGSLSPTGSECASVAGGDSEPPRDKRLRTTILPEQLEILYRWYMQDSNPTRKMLDCISEEVGLKKRVVQVWFQNTRARERKGQFRCNTSTANPTSKPSQALPTAFPKFNPPPRDPPVHYAVSFTPSLPAVNLQPPPVKPEVLAEVQTQEETVEEELPKENEDRSLSGGELSDSSSSSSSLADIDFSGGRRSRATEGGLGGAHDSLGQRRYRTQMSSLQLKIMKACYEAYRTPTMQECEMLGEEIGLPKRVIQVWFQNARAKEKKAKSATGGNSGADEGPPSAPTQSECPYCEVKYDFYVSCRGHLFSRGHLARLKEAIKAQLKSESRCYELVPDKGTPSPTRLGASLPPTTMPSALGSIAPFVSGPSSSSSGTLSSPLASTQPGPPLPPRLTPEPAQLGPSTEPAPAPAPETSPCDSQAEPASNSAQEPSLSSTATLKNLKTLKATVPALLGGQFLPFPLPTATAAAPSLFGAQLPGAYFQQLYGMKKGLFPMNPVIPQTLMGLLPSPLLPTPVPEPSVEVSDAPGISTVDVTHQYLCRQCKAAFESEGAAAAHQAAFCYFGRQPPAAPAPLRVPVCTYHCLACEVLVSGREALGAHLRSSAHRRKAGSNAATASVFAKEESKLPHSDSNPKNNATSTTLLAL</sequence>
<feature type="domain" description="Homeobox" evidence="15">
    <location>
        <begin position="2194"/>
        <end position="2254"/>
    </location>
</feature>
<feature type="compositionally biased region" description="Basic and acidic residues" evidence="14">
    <location>
        <begin position="1975"/>
        <end position="1991"/>
    </location>
</feature>
<feature type="compositionally biased region" description="Basic and acidic residues" evidence="14">
    <location>
        <begin position="1890"/>
        <end position="1909"/>
    </location>
</feature>
<dbReference type="PANTHER" id="PTHR45891:SF1">
    <property type="entry name" value="ZINC FINGER HOMEOBOX PROTEIN 2"/>
    <property type="match status" value="1"/>
</dbReference>
<evidence type="ECO:0000256" key="6">
    <source>
        <dbReference type="ARBA" id="ARBA00023015"/>
    </source>
</evidence>
<evidence type="ECO:0000256" key="4">
    <source>
        <dbReference type="ARBA" id="ARBA00022771"/>
    </source>
</evidence>
<feature type="compositionally biased region" description="Pro residues" evidence="14">
    <location>
        <begin position="796"/>
        <end position="805"/>
    </location>
</feature>
<organism evidence="17 18">
    <name type="scientific">Pogona vitticeps</name>
    <name type="common">central bearded dragon</name>
    <dbReference type="NCBI Taxonomy" id="103695"/>
    <lineage>
        <taxon>Eukaryota</taxon>
        <taxon>Metazoa</taxon>
        <taxon>Chordata</taxon>
        <taxon>Craniata</taxon>
        <taxon>Vertebrata</taxon>
        <taxon>Euteleostomi</taxon>
        <taxon>Lepidosauria</taxon>
        <taxon>Squamata</taxon>
        <taxon>Bifurcata</taxon>
        <taxon>Unidentata</taxon>
        <taxon>Episquamata</taxon>
        <taxon>Toxicofera</taxon>
        <taxon>Iguania</taxon>
        <taxon>Acrodonta</taxon>
        <taxon>Agamidae</taxon>
        <taxon>Amphibolurinae</taxon>
        <taxon>Pogona</taxon>
    </lineage>
</organism>
<feature type="compositionally biased region" description="Pro residues" evidence="14">
    <location>
        <begin position="1157"/>
        <end position="1166"/>
    </location>
</feature>
<keyword evidence="4 11" id="KW-0863">Zinc-finger</keyword>
<protein>
    <submittedName>
        <fullName evidence="18">Zinc finger homeobox protein 2 isoform X1</fullName>
    </submittedName>
</protein>
<feature type="region of interest" description="Disordered" evidence="14">
    <location>
        <begin position="787"/>
        <end position="811"/>
    </location>
</feature>
<feature type="domain" description="Homeobox" evidence="15">
    <location>
        <begin position="2011"/>
        <end position="2071"/>
    </location>
</feature>
<proteinExistence type="predicted"/>
<evidence type="ECO:0000256" key="2">
    <source>
        <dbReference type="ARBA" id="ARBA00022723"/>
    </source>
</evidence>
<evidence type="ECO:0000313" key="17">
    <source>
        <dbReference type="Proteomes" id="UP001652642"/>
    </source>
</evidence>
<feature type="region of interest" description="Disordered" evidence="14">
    <location>
        <begin position="1153"/>
        <end position="1280"/>
    </location>
</feature>
<feature type="region of interest" description="Disordered" evidence="14">
    <location>
        <begin position="2133"/>
        <end position="2198"/>
    </location>
</feature>
<evidence type="ECO:0000256" key="1">
    <source>
        <dbReference type="ARBA" id="ARBA00004123"/>
    </source>
</evidence>
<evidence type="ECO:0000256" key="3">
    <source>
        <dbReference type="ARBA" id="ARBA00022737"/>
    </source>
</evidence>
<keyword evidence="9" id="KW-0804">Transcription</keyword>
<feature type="compositionally biased region" description="Pro residues" evidence="14">
    <location>
        <begin position="2372"/>
        <end position="2381"/>
    </location>
</feature>
<feature type="compositionally biased region" description="Polar residues" evidence="14">
    <location>
        <begin position="2616"/>
        <end position="2632"/>
    </location>
</feature>
<dbReference type="InterPro" id="IPR017970">
    <property type="entry name" value="Homeobox_CS"/>
</dbReference>
<feature type="compositionally biased region" description="Acidic residues" evidence="14">
    <location>
        <begin position="1859"/>
        <end position="1889"/>
    </location>
</feature>
<feature type="compositionally biased region" description="Low complexity" evidence="14">
    <location>
        <begin position="2353"/>
        <end position="2370"/>
    </location>
</feature>
<feature type="region of interest" description="Disordered" evidence="14">
    <location>
        <begin position="737"/>
        <end position="756"/>
    </location>
</feature>
<feature type="compositionally biased region" description="Basic residues" evidence="14">
    <location>
        <begin position="739"/>
        <end position="749"/>
    </location>
</feature>
<dbReference type="GeneID" id="110087811"/>
<keyword evidence="10 12" id="KW-0539">Nucleus</keyword>
<dbReference type="SMART" id="SM00451">
    <property type="entry name" value="ZnF_U1"/>
    <property type="match status" value="5"/>
</dbReference>
<feature type="compositionally biased region" description="Basic and acidic residues" evidence="14">
    <location>
        <begin position="2144"/>
        <end position="2153"/>
    </location>
</feature>
<evidence type="ECO:0000256" key="13">
    <source>
        <dbReference type="RuleBase" id="RU000682"/>
    </source>
</evidence>
<gene>
    <name evidence="18" type="primary">ZFHX2</name>
</gene>
<evidence type="ECO:0000256" key="14">
    <source>
        <dbReference type="SAM" id="MobiDB-lite"/>
    </source>
</evidence>
<accession>A0ABM5EJ25</accession>
<feature type="domain" description="Homeobox" evidence="15">
    <location>
        <begin position="1757"/>
        <end position="1817"/>
    </location>
</feature>
<evidence type="ECO:0000256" key="8">
    <source>
        <dbReference type="ARBA" id="ARBA00023155"/>
    </source>
</evidence>
<feature type="compositionally biased region" description="Basic and acidic residues" evidence="14">
    <location>
        <begin position="326"/>
        <end position="337"/>
    </location>
</feature>
<dbReference type="InterPro" id="IPR036236">
    <property type="entry name" value="Znf_C2H2_sf"/>
</dbReference>
<keyword evidence="6" id="KW-0805">Transcription regulation</keyword>
<keyword evidence="8 12" id="KW-0371">Homeobox</keyword>
<dbReference type="Gene3D" id="1.10.10.60">
    <property type="entry name" value="Homeodomain-like"/>
    <property type="match status" value="3"/>
</dbReference>
<evidence type="ECO:0000256" key="10">
    <source>
        <dbReference type="ARBA" id="ARBA00023242"/>
    </source>
</evidence>
<feature type="domain" description="C2H2-type" evidence="16">
    <location>
        <begin position="2525"/>
        <end position="2554"/>
    </location>
</feature>
<keyword evidence="3" id="KW-0677">Repeat</keyword>
<feature type="region of interest" description="Disordered" evidence="14">
    <location>
        <begin position="1975"/>
        <end position="2017"/>
    </location>
</feature>
<feature type="region of interest" description="Disordered" evidence="14">
    <location>
        <begin position="193"/>
        <end position="216"/>
    </location>
</feature>
<keyword evidence="7 12" id="KW-0238">DNA-binding</keyword>
<feature type="DNA-binding region" description="Homeobox" evidence="12">
    <location>
        <begin position="1759"/>
        <end position="1818"/>
    </location>
</feature>
<feature type="compositionally biased region" description="Low complexity" evidence="14">
    <location>
        <begin position="1530"/>
        <end position="1539"/>
    </location>
</feature>
<evidence type="ECO:0000259" key="15">
    <source>
        <dbReference type="PROSITE" id="PS50071"/>
    </source>
</evidence>
<feature type="region of interest" description="Disordered" evidence="14">
    <location>
        <begin position="1025"/>
        <end position="1066"/>
    </location>
</feature>
<feature type="region of interest" description="Disordered" evidence="14">
    <location>
        <begin position="2252"/>
        <end position="2275"/>
    </location>
</feature>
<feature type="compositionally biased region" description="Low complexity" evidence="14">
    <location>
        <begin position="1"/>
        <end position="20"/>
    </location>
</feature>
<feature type="compositionally biased region" description="Polar residues" evidence="14">
    <location>
        <begin position="2074"/>
        <end position="2090"/>
    </location>
</feature>
<dbReference type="PANTHER" id="PTHR45891">
    <property type="entry name" value="ZINC FINGER HOMEOBOX PROTEIN"/>
    <property type="match status" value="1"/>
</dbReference>
<dbReference type="InterPro" id="IPR013087">
    <property type="entry name" value="Znf_C2H2_type"/>
</dbReference>
<feature type="DNA-binding region" description="Homeobox" evidence="12">
    <location>
        <begin position="2196"/>
        <end position="2255"/>
    </location>
</feature>
<dbReference type="SMART" id="SM00355">
    <property type="entry name" value="ZnF_C2H2"/>
    <property type="match status" value="17"/>
</dbReference>
<feature type="region of interest" description="Disordered" evidence="14">
    <location>
        <begin position="1858"/>
        <end position="1930"/>
    </location>
</feature>
<dbReference type="PROSITE" id="PS50071">
    <property type="entry name" value="HOMEOBOX_2"/>
    <property type="match status" value="3"/>
</dbReference>
<dbReference type="SUPFAM" id="SSF46689">
    <property type="entry name" value="Homeodomain-like"/>
    <property type="match status" value="3"/>
</dbReference>
<feature type="compositionally biased region" description="Polar residues" evidence="14">
    <location>
        <begin position="1170"/>
        <end position="1180"/>
    </location>
</feature>
<evidence type="ECO:0000256" key="12">
    <source>
        <dbReference type="PROSITE-ProRule" id="PRU00108"/>
    </source>
</evidence>